<protein>
    <recommendedName>
        <fullName evidence="7">Myb-like domain-containing protein</fullName>
    </recommendedName>
</protein>
<feature type="region of interest" description="Disordered" evidence="2">
    <location>
        <begin position="277"/>
        <end position="378"/>
    </location>
</feature>
<dbReference type="InterPro" id="IPR052450">
    <property type="entry name" value="TRBD-Containing_Protein"/>
</dbReference>
<evidence type="ECO:0000313" key="5">
    <source>
        <dbReference type="EMBL" id="KAJ3576346.1"/>
    </source>
</evidence>
<dbReference type="SMART" id="SM00717">
    <property type="entry name" value="SANT"/>
    <property type="match status" value="2"/>
</dbReference>
<gene>
    <name evidence="5" type="ORF">NPX13_g3734</name>
</gene>
<feature type="region of interest" description="Disordered" evidence="2">
    <location>
        <begin position="160"/>
        <end position="236"/>
    </location>
</feature>
<feature type="compositionally biased region" description="Basic residues" evidence="2">
    <location>
        <begin position="336"/>
        <end position="345"/>
    </location>
</feature>
<dbReference type="SUPFAM" id="SSF46689">
    <property type="entry name" value="Homeodomain-like"/>
    <property type="match status" value="2"/>
</dbReference>
<organism evidence="5 6">
    <name type="scientific">Xylaria arbuscula</name>
    <dbReference type="NCBI Taxonomy" id="114810"/>
    <lineage>
        <taxon>Eukaryota</taxon>
        <taxon>Fungi</taxon>
        <taxon>Dikarya</taxon>
        <taxon>Ascomycota</taxon>
        <taxon>Pezizomycotina</taxon>
        <taxon>Sordariomycetes</taxon>
        <taxon>Xylariomycetidae</taxon>
        <taxon>Xylariales</taxon>
        <taxon>Xylariaceae</taxon>
        <taxon>Xylaria</taxon>
    </lineage>
</organism>
<comment type="caution">
    <text evidence="5">The sequence shown here is derived from an EMBL/GenBank/DDBJ whole genome shotgun (WGS) entry which is preliminary data.</text>
</comment>
<dbReference type="Gene3D" id="1.10.10.60">
    <property type="entry name" value="Homeodomain-like"/>
    <property type="match status" value="1"/>
</dbReference>
<sequence length="526" mass="59136">MATIEPRLIHLLNESTTTPRPHNAELPPIRNLYPQSSSRPHPIEPGARQRNETVDGGALASQTIPPLYPITEETLTAPLSRSDITSYTTTERPFSTHVSSQDLRMILEDTPADNAEDASTKKRPVKDDFPQLPQPLKKQKATAHMFPPIIVGLLEPPSDPALFPPMSSGSFESHQRSEPQSKPSLTLAKPAEVPSLPEENPVHSPHPDAERTPSGKVKRRAAKPRRKWSEEETNHLLLGVDKHGVGRWTDILDDPGYKFNDRSAGDLKDRFRTCCPEELRRSTGAKSDGSEPPTLPRNEKKPKKGIMSENILNDTEDDDDYEKGWPGQNDLESAPKQRKSRAHRKKLEDLAELGIKGPFKKSQRRERRPFSEQDDREILEGFEMYGPHWTKIQRDPRFNLSTRQPTDLRDRLRNKYPDKFERTERTTMQVREPGGRGNNLLEPSVHMDIDGSLGLAKTSLLEPQLIRSSSRDDMPKWSALGGTVEPTLLWGEAGGAFQSGEMDISRLLLDDTQMGEPIGADRRGFG</sequence>
<feature type="compositionally biased region" description="Basic and acidic residues" evidence="2">
    <location>
        <begin position="368"/>
        <end position="378"/>
    </location>
</feature>
<feature type="domain" description="Myb-like" evidence="3">
    <location>
        <begin position="220"/>
        <end position="273"/>
    </location>
</feature>
<dbReference type="InterPro" id="IPR001005">
    <property type="entry name" value="SANT/Myb"/>
</dbReference>
<dbReference type="Pfam" id="PF00249">
    <property type="entry name" value="Myb_DNA-binding"/>
    <property type="match status" value="1"/>
</dbReference>
<evidence type="ECO:0000259" key="4">
    <source>
        <dbReference type="PROSITE" id="PS51294"/>
    </source>
</evidence>
<evidence type="ECO:0000313" key="6">
    <source>
        <dbReference type="Proteomes" id="UP001148614"/>
    </source>
</evidence>
<evidence type="ECO:0000259" key="3">
    <source>
        <dbReference type="PROSITE" id="PS50090"/>
    </source>
</evidence>
<feature type="compositionally biased region" description="Basic residues" evidence="2">
    <location>
        <begin position="216"/>
        <end position="226"/>
    </location>
</feature>
<reference evidence="5" key="1">
    <citation type="submission" date="2022-07" db="EMBL/GenBank/DDBJ databases">
        <title>Genome Sequence of Xylaria arbuscula.</title>
        <authorList>
            <person name="Buettner E."/>
        </authorList>
    </citation>
    <scope>NUCLEOTIDE SEQUENCE</scope>
    <source>
        <strain evidence="5">VT107</strain>
    </source>
</reference>
<dbReference type="CDD" id="cd11660">
    <property type="entry name" value="SANT_TRF"/>
    <property type="match status" value="2"/>
</dbReference>
<proteinExistence type="predicted"/>
<feature type="region of interest" description="Disordered" evidence="2">
    <location>
        <begin position="1"/>
        <end position="66"/>
    </location>
</feature>
<keyword evidence="1" id="KW-0539">Nucleus</keyword>
<evidence type="ECO:0000256" key="2">
    <source>
        <dbReference type="SAM" id="MobiDB-lite"/>
    </source>
</evidence>
<dbReference type="InterPro" id="IPR009057">
    <property type="entry name" value="Homeodomain-like_sf"/>
</dbReference>
<dbReference type="Proteomes" id="UP001148614">
    <property type="component" value="Unassembled WGS sequence"/>
</dbReference>
<dbReference type="PROSITE" id="PS51294">
    <property type="entry name" value="HTH_MYB"/>
    <property type="match status" value="1"/>
</dbReference>
<feature type="domain" description="HTH myb-type" evidence="4">
    <location>
        <begin position="220"/>
        <end position="279"/>
    </location>
</feature>
<dbReference type="Gene3D" id="1.10.246.220">
    <property type="match status" value="1"/>
</dbReference>
<evidence type="ECO:0008006" key="7">
    <source>
        <dbReference type="Google" id="ProtNLM"/>
    </source>
</evidence>
<dbReference type="VEuPathDB" id="FungiDB:F4678DRAFT_469624"/>
<dbReference type="InterPro" id="IPR017930">
    <property type="entry name" value="Myb_dom"/>
</dbReference>
<dbReference type="PROSITE" id="PS50090">
    <property type="entry name" value="MYB_LIKE"/>
    <property type="match status" value="1"/>
</dbReference>
<dbReference type="EMBL" id="JANPWZ010000482">
    <property type="protein sequence ID" value="KAJ3576346.1"/>
    <property type="molecule type" value="Genomic_DNA"/>
</dbReference>
<feature type="compositionally biased region" description="Basic and acidic residues" evidence="2">
    <location>
        <begin position="227"/>
        <end position="236"/>
    </location>
</feature>
<dbReference type="PANTHER" id="PTHR46734:SF1">
    <property type="entry name" value="TELOMERIC REPEAT-BINDING FACTOR 1"/>
    <property type="match status" value="1"/>
</dbReference>
<dbReference type="AlphaFoldDB" id="A0A9W8TMY2"/>
<feature type="compositionally biased region" description="Basic residues" evidence="2">
    <location>
        <begin position="358"/>
        <end position="367"/>
    </location>
</feature>
<feature type="region of interest" description="Disordered" evidence="2">
    <location>
        <begin position="110"/>
        <end position="139"/>
    </location>
</feature>
<dbReference type="PANTHER" id="PTHR46734">
    <property type="entry name" value="TELOMERIC REPEAT-BINDING FACTOR 1 TERF1"/>
    <property type="match status" value="1"/>
</dbReference>
<name>A0A9W8TMY2_9PEZI</name>
<keyword evidence="6" id="KW-1185">Reference proteome</keyword>
<accession>A0A9W8TMY2</accession>
<evidence type="ECO:0000256" key="1">
    <source>
        <dbReference type="ARBA" id="ARBA00023242"/>
    </source>
</evidence>